<name>A0A937G050_9BACT</name>
<feature type="transmembrane region" description="Helical" evidence="1">
    <location>
        <begin position="35"/>
        <end position="56"/>
    </location>
</feature>
<evidence type="ECO:0000313" key="5">
    <source>
        <dbReference type="Proteomes" id="UP000614216"/>
    </source>
</evidence>
<dbReference type="InterPro" id="IPR054331">
    <property type="entry name" value="LiaF_TM"/>
</dbReference>
<dbReference type="Proteomes" id="UP000614216">
    <property type="component" value="Unassembled WGS sequence"/>
</dbReference>
<evidence type="ECO:0000259" key="2">
    <source>
        <dbReference type="Pfam" id="PF09922"/>
    </source>
</evidence>
<dbReference type="Pfam" id="PF22570">
    <property type="entry name" value="LiaF-TM"/>
    <property type="match status" value="1"/>
</dbReference>
<gene>
    <name evidence="4" type="ORF">JMN32_07095</name>
</gene>
<feature type="domain" description="Cell wall-active antibiotics response LiaF-like C-terminal" evidence="2">
    <location>
        <begin position="134"/>
        <end position="203"/>
    </location>
</feature>
<dbReference type="InterPro" id="IPR024425">
    <property type="entry name" value="LiaF-like_C"/>
</dbReference>
<feature type="transmembrane region" description="Helical" evidence="1">
    <location>
        <begin position="90"/>
        <end position="110"/>
    </location>
</feature>
<evidence type="ECO:0000256" key="1">
    <source>
        <dbReference type="SAM" id="Phobius"/>
    </source>
</evidence>
<comment type="caution">
    <text evidence="4">The sequence shown here is derived from an EMBL/GenBank/DDBJ whole genome shotgun (WGS) entry which is preliminary data.</text>
</comment>
<feature type="domain" description="LiaF transmembrane" evidence="3">
    <location>
        <begin position="12"/>
        <end position="108"/>
    </location>
</feature>
<dbReference type="PANTHER" id="PTHR40763:SF5">
    <property type="entry name" value="MEMBRANE PROTEIN"/>
    <property type="match status" value="1"/>
</dbReference>
<evidence type="ECO:0000313" key="4">
    <source>
        <dbReference type="EMBL" id="MBL6446066.1"/>
    </source>
</evidence>
<keyword evidence="1" id="KW-1133">Transmembrane helix</keyword>
<evidence type="ECO:0008006" key="6">
    <source>
        <dbReference type="Google" id="ProtNLM"/>
    </source>
</evidence>
<dbReference type="AlphaFoldDB" id="A0A937G050"/>
<protein>
    <recommendedName>
        <fullName evidence="6">Cell wall-active antibiotics response LiaF-like C-terminal domain-containing protein</fullName>
    </recommendedName>
</protein>
<keyword evidence="1" id="KW-0472">Membrane</keyword>
<dbReference type="PANTHER" id="PTHR40763">
    <property type="entry name" value="MEMBRANE PROTEIN-RELATED"/>
    <property type="match status" value="1"/>
</dbReference>
<proteinExistence type="predicted"/>
<evidence type="ECO:0000259" key="3">
    <source>
        <dbReference type="Pfam" id="PF22570"/>
    </source>
</evidence>
<keyword evidence="5" id="KW-1185">Reference proteome</keyword>
<dbReference type="EMBL" id="JAEUGD010000023">
    <property type="protein sequence ID" value="MBL6446066.1"/>
    <property type="molecule type" value="Genomic_DNA"/>
</dbReference>
<dbReference type="Pfam" id="PF09922">
    <property type="entry name" value="LiaF-like_C"/>
    <property type="match status" value="1"/>
</dbReference>
<sequence>MSEYNTNDKRFWLGIILVIFGGAWLLKNLDIIPYYFSHILFSWESFLIILGLYFILGRKKVEAGIIMIAIGGVFLLQDTGWFYIRNIWHIFWPAIVIVIGVSLIMRRSALGRHLDGDEKKNDLDYIDDFAIFGGRERTIDSQNFKGGRITAMFGGSQMDLRSADLANGNNVLDVFVIFGGTEIIVPPDWTVHVEVFSLLGAFSDKRSTALKVIPNPEKVLIIKGFVMFGGGDVKLQK</sequence>
<dbReference type="RefSeq" id="WP_202855614.1">
    <property type="nucleotide sequence ID" value="NZ_JAEUGD010000023.1"/>
</dbReference>
<feature type="transmembrane region" description="Helical" evidence="1">
    <location>
        <begin position="12"/>
        <end position="29"/>
    </location>
</feature>
<organism evidence="4 5">
    <name type="scientific">Fulvivirga marina</name>
    <dbReference type="NCBI Taxonomy" id="2494733"/>
    <lineage>
        <taxon>Bacteria</taxon>
        <taxon>Pseudomonadati</taxon>
        <taxon>Bacteroidota</taxon>
        <taxon>Cytophagia</taxon>
        <taxon>Cytophagales</taxon>
        <taxon>Fulvivirgaceae</taxon>
        <taxon>Fulvivirga</taxon>
    </lineage>
</organism>
<feature type="transmembrane region" description="Helical" evidence="1">
    <location>
        <begin position="63"/>
        <end position="84"/>
    </location>
</feature>
<reference evidence="4" key="1">
    <citation type="submission" date="2021-01" db="EMBL/GenBank/DDBJ databases">
        <title>Fulvivirga kasyanovii gen. nov., sp nov., a novel member of the phylum Bacteroidetes isolated from seawater in a mussel farm.</title>
        <authorList>
            <person name="Zhao L.-H."/>
            <person name="Wang Z.-J."/>
        </authorList>
    </citation>
    <scope>NUCLEOTIDE SEQUENCE</scope>
    <source>
        <strain evidence="4">29W222</strain>
    </source>
</reference>
<accession>A0A937G050</accession>
<keyword evidence="1" id="KW-0812">Transmembrane</keyword>